<dbReference type="InterPro" id="IPR006260">
    <property type="entry name" value="TonB/TolA_C"/>
</dbReference>
<keyword evidence="6 11" id="KW-0812">Transmembrane</keyword>
<keyword evidence="3" id="KW-0813">Transport</keyword>
<feature type="region of interest" description="Disordered" evidence="10">
    <location>
        <begin position="48"/>
        <end position="82"/>
    </location>
</feature>
<evidence type="ECO:0000256" key="1">
    <source>
        <dbReference type="ARBA" id="ARBA00004383"/>
    </source>
</evidence>
<evidence type="ECO:0000256" key="5">
    <source>
        <dbReference type="ARBA" id="ARBA00022519"/>
    </source>
</evidence>
<dbReference type="PROSITE" id="PS52015">
    <property type="entry name" value="TONB_CTD"/>
    <property type="match status" value="1"/>
</dbReference>
<dbReference type="PANTHER" id="PTHR33446:SF2">
    <property type="entry name" value="PROTEIN TONB"/>
    <property type="match status" value="1"/>
</dbReference>
<dbReference type="GO" id="GO:0098797">
    <property type="term" value="C:plasma membrane protein complex"/>
    <property type="evidence" value="ECO:0007669"/>
    <property type="project" value="TreeGrafter"/>
</dbReference>
<evidence type="ECO:0000256" key="2">
    <source>
        <dbReference type="ARBA" id="ARBA00006555"/>
    </source>
</evidence>
<keyword evidence="14" id="KW-1185">Reference proteome</keyword>
<evidence type="ECO:0000256" key="8">
    <source>
        <dbReference type="ARBA" id="ARBA00022989"/>
    </source>
</evidence>
<keyword evidence="5" id="KW-0997">Cell inner membrane</keyword>
<reference evidence="13 14" key="1">
    <citation type="submission" date="2020-08" db="EMBL/GenBank/DDBJ databases">
        <title>Sphingomonas sp. sand1-3 16S ribosomal RNA gene Genome sequencing and assembly.</title>
        <authorList>
            <person name="Kang M."/>
        </authorList>
    </citation>
    <scope>NUCLEOTIDE SEQUENCE [LARGE SCALE GENOMIC DNA]</scope>
    <source>
        <strain evidence="14">sand1-3</strain>
    </source>
</reference>
<evidence type="ECO:0000259" key="12">
    <source>
        <dbReference type="PROSITE" id="PS52015"/>
    </source>
</evidence>
<organism evidence="13 14">
    <name type="scientific">Sphingomonas sabuli</name>
    <dbReference type="NCBI Taxonomy" id="2764186"/>
    <lineage>
        <taxon>Bacteria</taxon>
        <taxon>Pseudomonadati</taxon>
        <taxon>Pseudomonadota</taxon>
        <taxon>Alphaproteobacteria</taxon>
        <taxon>Sphingomonadales</taxon>
        <taxon>Sphingomonadaceae</taxon>
        <taxon>Sphingomonas</taxon>
    </lineage>
</organism>
<keyword evidence="9 11" id="KW-0472">Membrane</keyword>
<dbReference type="GO" id="GO:0055085">
    <property type="term" value="P:transmembrane transport"/>
    <property type="evidence" value="ECO:0007669"/>
    <property type="project" value="InterPro"/>
</dbReference>
<evidence type="ECO:0000256" key="4">
    <source>
        <dbReference type="ARBA" id="ARBA00022475"/>
    </source>
</evidence>
<sequence>MADDRHIDPRSPVQRDKFSFLKVAFVGVLALIALVTVKHSWFDTFTAPQDTPAPTEPAGPSQQPARQTPPASDGGAQPAQGNLTALFSAADYPADAFRNDEQGTVMARLEIDPQGKVSSCRVATSSGSESLDRATCTILKRRARFTPARNSEGSAIASSYTQKITWMLQ</sequence>
<dbReference type="RefSeq" id="WP_187480191.1">
    <property type="nucleotide sequence ID" value="NZ_CP060697.1"/>
</dbReference>
<dbReference type="InterPro" id="IPR051045">
    <property type="entry name" value="TonB-dependent_transducer"/>
</dbReference>
<dbReference type="Gene3D" id="3.30.1150.10">
    <property type="match status" value="1"/>
</dbReference>
<keyword evidence="7" id="KW-0653">Protein transport</keyword>
<evidence type="ECO:0000256" key="6">
    <source>
        <dbReference type="ARBA" id="ARBA00022692"/>
    </source>
</evidence>
<evidence type="ECO:0000313" key="13">
    <source>
        <dbReference type="EMBL" id="QNM83236.1"/>
    </source>
</evidence>
<gene>
    <name evidence="13" type="ORF">H8M03_02480</name>
</gene>
<dbReference type="EMBL" id="CP060697">
    <property type="protein sequence ID" value="QNM83236.1"/>
    <property type="molecule type" value="Genomic_DNA"/>
</dbReference>
<dbReference type="Pfam" id="PF03544">
    <property type="entry name" value="TonB_C"/>
    <property type="match status" value="1"/>
</dbReference>
<keyword evidence="8 11" id="KW-1133">Transmembrane helix</keyword>
<dbReference type="Proteomes" id="UP000515861">
    <property type="component" value="Chromosome"/>
</dbReference>
<dbReference type="KEGG" id="ssau:H8M03_02480"/>
<feature type="compositionally biased region" description="Polar residues" evidence="10">
    <location>
        <begin position="60"/>
        <end position="70"/>
    </location>
</feature>
<name>A0A7G9L3N7_9SPHN</name>
<dbReference type="InterPro" id="IPR037682">
    <property type="entry name" value="TonB_C"/>
</dbReference>
<dbReference type="GO" id="GO:0015031">
    <property type="term" value="P:protein transport"/>
    <property type="evidence" value="ECO:0007669"/>
    <property type="project" value="UniProtKB-KW"/>
</dbReference>
<feature type="transmembrane region" description="Helical" evidence="11">
    <location>
        <begin position="20"/>
        <end position="42"/>
    </location>
</feature>
<evidence type="ECO:0000313" key="14">
    <source>
        <dbReference type="Proteomes" id="UP000515861"/>
    </source>
</evidence>
<protein>
    <submittedName>
        <fullName evidence="13">Energy transducer TonB</fullName>
    </submittedName>
</protein>
<evidence type="ECO:0000256" key="11">
    <source>
        <dbReference type="SAM" id="Phobius"/>
    </source>
</evidence>
<dbReference type="GO" id="GO:0031992">
    <property type="term" value="F:energy transducer activity"/>
    <property type="evidence" value="ECO:0007669"/>
    <property type="project" value="TreeGrafter"/>
</dbReference>
<keyword evidence="4" id="KW-1003">Cell membrane</keyword>
<comment type="similarity">
    <text evidence="2">Belongs to the TonB family.</text>
</comment>
<feature type="domain" description="TonB C-terminal" evidence="12">
    <location>
        <begin position="77"/>
        <end position="169"/>
    </location>
</feature>
<comment type="subcellular location">
    <subcellularLocation>
        <location evidence="1">Cell inner membrane</location>
        <topology evidence="1">Single-pass membrane protein</topology>
        <orientation evidence="1">Periplasmic side</orientation>
    </subcellularLocation>
</comment>
<dbReference type="NCBIfam" id="TIGR01352">
    <property type="entry name" value="tonB_Cterm"/>
    <property type="match status" value="1"/>
</dbReference>
<evidence type="ECO:0000256" key="7">
    <source>
        <dbReference type="ARBA" id="ARBA00022927"/>
    </source>
</evidence>
<evidence type="ECO:0000256" key="9">
    <source>
        <dbReference type="ARBA" id="ARBA00023136"/>
    </source>
</evidence>
<evidence type="ECO:0000256" key="3">
    <source>
        <dbReference type="ARBA" id="ARBA00022448"/>
    </source>
</evidence>
<evidence type="ECO:0000256" key="10">
    <source>
        <dbReference type="SAM" id="MobiDB-lite"/>
    </source>
</evidence>
<dbReference type="SUPFAM" id="SSF74653">
    <property type="entry name" value="TolA/TonB C-terminal domain"/>
    <property type="match status" value="1"/>
</dbReference>
<proteinExistence type="inferred from homology"/>
<dbReference type="PANTHER" id="PTHR33446">
    <property type="entry name" value="PROTEIN TONB-RELATED"/>
    <property type="match status" value="1"/>
</dbReference>
<dbReference type="AlphaFoldDB" id="A0A7G9L3N7"/>
<accession>A0A7G9L3N7</accession>